<comment type="function">
    <text evidence="11">Involved in the biosynthesis of isoprenoids. Catalyzes the 1,3-allylic rearrangement of the homoallylic substrate isopentenyl (IPP) to its allylic isomer, dimethylallyl diphosphate (DMAPP).</text>
</comment>
<organism evidence="13">
    <name type="scientific">Alkalihalophilus sp. As8PL</name>
    <dbReference type="NCBI Taxonomy" id="3237103"/>
    <lineage>
        <taxon>Bacteria</taxon>
        <taxon>Bacillati</taxon>
        <taxon>Bacillota</taxon>
        <taxon>Bacilli</taxon>
        <taxon>Bacillales</taxon>
        <taxon>Bacillaceae</taxon>
        <taxon>Alkalihalophilus</taxon>
    </lineage>
</organism>
<gene>
    <name evidence="11 13" type="primary">fni</name>
    <name evidence="13" type="ORF">AB3N04_02200</name>
</gene>
<comment type="subunit">
    <text evidence="10 11">Homooctamer. Dimer of tetramers.</text>
</comment>
<evidence type="ECO:0000256" key="4">
    <source>
        <dbReference type="ARBA" id="ARBA00022643"/>
    </source>
</evidence>
<comment type="cofactor">
    <cofactor evidence="1 11">
        <name>FMN</name>
        <dbReference type="ChEBI" id="CHEBI:58210"/>
    </cofactor>
</comment>
<evidence type="ECO:0000256" key="2">
    <source>
        <dbReference type="ARBA" id="ARBA00022490"/>
    </source>
</evidence>
<dbReference type="InterPro" id="IPR011179">
    <property type="entry name" value="IPdP_isomerase"/>
</dbReference>
<comment type="cofactor">
    <cofactor evidence="11">
        <name>Mg(2+)</name>
        <dbReference type="ChEBI" id="CHEBI:18420"/>
    </cofactor>
</comment>
<evidence type="ECO:0000256" key="10">
    <source>
        <dbReference type="ARBA" id="ARBA00025810"/>
    </source>
</evidence>
<keyword evidence="6 11" id="KW-0460">Magnesium</keyword>
<evidence type="ECO:0000256" key="1">
    <source>
        <dbReference type="ARBA" id="ARBA00001917"/>
    </source>
</evidence>
<dbReference type="EMBL" id="CP162551">
    <property type="protein sequence ID" value="XDI37148.1"/>
    <property type="molecule type" value="Genomic_DNA"/>
</dbReference>
<evidence type="ECO:0000256" key="8">
    <source>
        <dbReference type="ARBA" id="ARBA00023229"/>
    </source>
</evidence>
<feature type="binding site" evidence="11">
    <location>
        <begin position="280"/>
        <end position="281"/>
    </location>
    <ligand>
        <name>FMN</name>
        <dbReference type="ChEBI" id="CHEBI:58210"/>
    </ligand>
</feature>
<keyword evidence="5 11" id="KW-0479">Metal-binding</keyword>
<feature type="binding site" evidence="11">
    <location>
        <position position="214"/>
    </location>
    <ligand>
        <name>FMN</name>
        <dbReference type="ChEBI" id="CHEBI:58210"/>
    </ligand>
</feature>
<dbReference type="Pfam" id="PF01070">
    <property type="entry name" value="FMN_dh"/>
    <property type="match status" value="1"/>
</dbReference>
<dbReference type="CDD" id="cd02811">
    <property type="entry name" value="IDI-2_FMN"/>
    <property type="match status" value="1"/>
</dbReference>
<keyword evidence="2 11" id="KW-0963">Cytoplasm</keyword>
<comment type="caution">
    <text evidence="11">Lacks conserved residue(s) required for the propagation of feature annotation.</text>
</comment>
<feature type="binding site" evidence="11">
    <location>
        <position position="184"/>
    </location>
    <ligand>
        <name>FMN</name>
        <dbReference type="ChEBI" id="CHEBI:58210"/>
    </ligand>
</feature>
<feature type="binding site" evidence="11">
    <location>
        <position position="153"/>
    </location>
    <ligand>
        <name>Mg(2+)</name>
        <dbReference type="ChEBI" id="CHEBI:18420"/>
    </ligand>
</feature>
<comment type="subcellular location">
    <subcellularLocation>
        <location evidence="11">Cytoplasm</location>
    </subcellularLocation>
</comment>
<dbReference type="EC" id="5.3.3.2" evidence="11"/>
<dbReference type="PANTHER" id="PTHR43665:SF1">
    <property type="entry name" value="ISOPENTENYL-DIPHOSPHATE DELTA-ISOMERASE"/>
    <property type="match status" value="1"/>
</dbReference>
<evidence type="ECO:0000256" key="11">
    <source>
        <dbReference type="HAMAP-Rule" id="MF_00354"/>
    </source>
</evidence>
<dbReference type="NCBIfam" id="TIGR02151">
    <property type="entry name" value="IPP_isom_2"/>
    <property type="match status" value="1"/>
</dbReference>
<evidence type="ECO:0000259" key="12">
    <source>
        <dbReference type="Pfam" id="PF01070"/>
    </source>
</evidence>
<accession>A0AB39BUD2</accession>
<dbReference type="SUPFAM" id="SSF51395">
    <property type="entry name" value="FMN-linked oxidoreductases"/>
    <property type="match status" value="1"/>
</dbReference>
<evidence type="ECO:0000256" key="6">
    <source>
        <dbReference type="ARBA" id="ARBA00022842"/>
    </source>
</evidence>
<name>A0AB39BUD2_9BACI</name>
<dbReference type="Gene3D" id="3.20.20.70">
    <property type="entry name" value="Aldolase class I"/>
    <property type="match status" value="1"/>
</dbReference>
<dbReference type="GO" id="GO:0004452">
    <property type="term" value="F:isopentenyl-diphosphate delta-isomerase activity"/>
    <property type="evidence" value="ECO:0007669"/>
    <property type="project" value="UniProtKB-UniRule"/>
</dbReference>
<comment type="catalytic activity">
    <reaction evidence="11">
        <text>isopentenyl diphosphate = dimethylallyl diphosphate</text>
        <dbReference type="Rhea" id="RHEA:23284"/>
        <dbReference type="ChEBI" id="CHEBI:57623"/>
        <dbReference type="ChEBI" id="CHEBI:128769"/>
        <dbReference type="EC" id="5.3.3.2"/>
    </reaction>
</comment>
<evidence type="ECO:0000256" key="3">
    <source>
        <dbReference type="ARBA" id="ARBA00022630"/>
    </source>
</evidence>
<feature type="binding site" evidence="11">
    <location>
        <position position="93"/>
    </location>
    <ligand>
        <name>FMN</name>
        <dbReference type="ChEBI" id="CHEBI:58210"/>
    </ligand>
</feature>
<dbReference type="PIRSF" id="PIRSF003314">
    <property type="entry name" value="IPP_isomerase"/>
    <property type="match status" value="1"/>
</dbReference>
<comment type="similarity">
    <text evidence="11">Belongs to the IPP isomerase type 2 family.</text>
</comment>
<keyword evidence="7 11" id="KW-0521">NADP</keyword>
<feature type="binding site" evidence="11">
    <location>
        <begin position="62"/>
        <end position="64"/>
    </location>
    <ligand>
        <name>FMN</name>
        <dbReference type="ChEBI" id="CHEBI:58210"/>
    </ligand>
</feature>
<feature type="binding site" evidence="11">
    <location>
        <begin position="6"/>
        <end position="7"/>
    </location>
    <ligand>
        <name>substrate</name>
    </ligand>
</feature>
<dbReference type="InterPro" id="IPR000262">
    <property type="entry name" value="FMN-dep_DH"/>
</dbReference>
<dbReference type="HAMAP" id="MF_00354">
    <property type="entry name" value="Idi_2"/>
    <property type="match status" value="1"/>
</dbReference>
<sequence>MSRATRKLDHIHHALSTGQSHTHGFEDIRFVHNSIPELSVNNVDLTSKIGELNLSSPIFINAMTGGGGDDTRSINQQLAEVARECGIGMAVGSQMAAIRNTEERKSYEVVREMHPNGIIFANLGSEATADQAKDAIDMLEASALQIHVNVIQELVMPEGDRDFTNTLKRIEEINRAIEVPLIVKEVGYGMNKNTAGQLESVGVKIVDVGGFGGTNFSKIENERRVRKLRYFDDWGIETTSSIIEVTEGGQNLSIISSGGLHSALDITKSIALGASATGFAGYFLKILMGSGQQALIDEINEMHEDLKMLMTALNSKTLNQLQCVPLVISGETRDWCEQRGIKLDRYSQR</sequence>
<keyword evidence="3 11" id="KW-0285">Flavoprotein</keyword>
<keyword evidence="9 11" id="KW-0413">Isomerase</keyword>
<dbReference type="GO" id="GO:0016491">
    <property type="term" value="F:oxidoreductase activity"/>
    <property type="evidence" value="ECO:0007669"/>
    <property type="project" value="InterPro"/>
</dbReference>
<evidence type="ECO:0000256" key="9">
    <source>
        <dbReference type="ARBA" id="ARBA00023235"/>
    </source>
</evidence>
<feature type="binding site" evidence="11">
    <location>
        <position position="122"/>
    </location>
    <ligand>
        <name>FMN</name>
        <dbReference type="ChEBI" id="CHEBI:58210"/>
    </ligand>
</feature>
<feature type="domain" description="FMN-dependent dehydrogenase" evidence="12">
    <location>
        <begin position="96"/>
        <end position="322"/>
    </location>
</feature>
<dbReference type="RefSeq" id="WP_368504519.1">
    <property type="nucleotide sequence ID" value="NZ_CP162551.1"/>
</dbReference>
<protein>
    <recommendedName>
        <fullName evidence="11">Isopentenyl-diphosphate delta-isomerase</fullName>
        <shortName evidence="11">IPP isomerase</shortName>
        <ecNumber evidence="11">5.3.3.2</ecNumber>
    </recommendedName>
    <alternativeName>
        <fullName evidence="11">Isopentenyl diphosphate:dimethylallyl diphosphate isomerase</fullName>
    </alternativeName>
    <alternativeName>
        <fullName evidence="11">Isopentenyl pyrophosphate isomerase</fullName>
    </alternativeName>
    <alternativeName>
        <fullName evidence="11">Type 2 isopentenyl diphosphate isomerase</fullName>
        <shortName evidence="11">IDI-2</shortName>
    </alternativeName>
</protein>
<evidence type="ECO:0000256" key="7">
    <source>
        <dbReference type="ARBA" id="ARBA00022857"/>
    </source>
</evidence>
<comment type="cofactor">
    <cofactor evidence="11">
        <name>NADPH</name>
        <dbReference type="ChEBI" id="CHEBI:57783"/>
    </cofactor>
</comment>
<dbReference type="PANTHER" id="PTHR43665">
    <property type="entry name" value="ISOPENTENYL-DIPHOSPHATE DELTA-ISOMERASE"/>
    <property type="match status" value="1"/>
</dbReference>
<feature type="binding site" evidence="11">
    <location>
        <position position="152"/>
    </location>
    <ligand>
        <name>substrate</name>
    </ligand>
</feature>
<reference evidence="13" key="1">
    <citation type="submission" date="2024-07" db="EMBL/GenBank/DDBJ databases">
        <title>Identification and characteristics of an arsenic-resistant bacterial isolate, which belongs to a novel species.</title>
        <authorList>
            <person name="Juszczyk A."/>
            <person name="Kowalczyk A."/>
            <person name="Was K."/>
            <person name="Kosowicz W."/>
            <person name="Budzyn A."/>
            <person name="Latowski D."/>
        </authorList>
    </citation>
    <scope>NUCLEOTIDE SEQUENCE</scope>
    <source>
        <strain evidence="13">As8PL</strain>
    </source>
</reference>
<dbReference type="GO" id="GO:0005737">
    <property type="term" value="C:cytoplasm"/>
    <property type="evidence" value="ECO:0007669"/>
    <property type="project" value="UniProtKB-SubCell"/>
</dbReference>
<dbReference type="GO" id="GO:0008299">
    <property type="term" value="P:isoprenoid biosynthetic process"/>
    <property type="evidence" value="ECO:0007669"/>
    <property type="project" value="UniProtKB-UniRule"/>
</dbReference>
<dbReference type="GO" id="GO:0000287">
    <property type="term" value="F:magnesium ion binding"/>
    <property type="evidence" value="ECO:0007669"/>
    <property type="project" value="UniProtKB-UniRule"/>
</dbReference>
<dbReference type="GO" id="GO:0070402">
    <property type="term" value="F:NADPH binding"/>
    <property type="evidence" value="ECO:0007669"/>
    <property type="project" value="UniProtKB-UniRule"/>
</dbReference>
<keyword evidence="4 11" id="KW-0288">FMN</keyword>
<evidence type="ECO:0000256" key="5">
    <source>
        <dbReference type="ARBA" id="ARBA00022723"/>
    </source>
</evidence>
<dbReference type="AlphaFoldDB" id="A0AB39BUD2"/>
<dbReference type="GO" id="GO:0010181">
    <property type="term" value="F:FMN binding"/>
    <property type="evidence" value="ECO:0007669"/>
    <property type="project" value="UniProtKB-UniRule"/>
</dbReference>
<evidence type="ECO:0000313" key="13">
    <source>
        <dbReference type="EMBL" id="XDI37148.1"/>
    </source>
</evidence>
<keyword evidence="8 11" id="KW-0414">Isoprene biosynthesis</keyword>
<proteinExistence type="inferred from homology"/>
<dbReference type="InterPro" id="IPR013785">
    <property type="entry name" value="Aldolase_TIM"/>
</dbReference>